<dbReference type="AlphaFoldDB" id="A0A7K3MPJ7"/>
<organism evidence="1 2">
    <name type="scientific">Bacteroides acidifaciens</name>
    <dbReference type="NCBI Taxonomy" id="85831"/>
    <lineage>
        <taxon>Bacteria</taxon>
        <taxon>Pseudomonadati</taxon>
        <taxon>Bacteroidota</taxon>
        <taxon>Bacteroidia</taxon>
        <taxon>Bacteroidales</taxon>
        <taxon>Bacteroidaceae</taxon>
        <taxon>Bacteroides</taxon>
    </lineage>
</organism>
<comment type="caution">
    <text evidence="1">The sequence shown here is derived from an EMBL/GenBank/DDBJ whole genome shotgun (WGS) entry which is preliminary data.</text>
</comment>
<dbReference type="Proteomes" id="UP000298073">
    <property type="component" value="Unassembled WGS sequence"/>
</dbReference>
<evidence type="ECO:0000313" key="2">
    <source>
        <dbReference type="Proteomes" id="UP000298073"/>
    </source>
</evidence>
<evidence type="ECO:0000313" key="1">
    <source>
        <dbReference type="EMBL" id="TFU47227.1"/>
    </source>
</evidence>
<gene>
    <name evidence="1" type="ORF">E4T97_15345</name>
</gene>
<dbReference type="RefSeq" id="WP_135038770.1">
    <property type="nucleotide sequence ID" value="NZ_CABIXU010000005.1"/>
</dbReference>
<protein>
    <submittedName>
        <fullName evidence="1">Uncharacterized protein</fullName>
    </submittedName>
</protein>
<dbReference type="EMBL" id="SPPV01000038">
    <property type="protein sequence ID" value="TFU47227.1"/>
    <property type="molecule type" value="Genomic_DNA"/>
</dbReference>
<accession>A0A7K3MPJ7</accession>
<proteinExistence type="predicted"/>
<name>A0A7K3MPJ7_9BACE</name>
<reference evidence="1 2" key="1">
    <citation type="submission" date="2019-03" db="EMBL/GenBank/DDBJ databases">
        <title>Diversity of the mouse oral microbiome.</title>
        <authorList>
            <person name="Joseph S."/>
            <person name="Aduse-Opoku J."/>
            <person name="Curtis M."/>
            <person name="Wade W."/>
            <person name="Hashim A."/>
        </authorList>
    </citation>
    <scope>NUCLEOTIDE SEQUENCE [LARGE SCALE GENOMIC DNA]</scope>
    <source>
        <strain evidence="1 2">P2318</strain>
    </source>
</reference>
<sequence>MTVKNISLEELERLLKNSRITTNERFLIDSFVYQPLIDYCQDIKFNEVERVHILEEKNIFRYLNVSCIILGVYGKEALEMALSTPPLSDALHELKQQYIGKELEKNTIILMVKMLLALGNRDNQIATPVFEGEMPQKFMSFRNQTAKEWFNNFVDTKLFVLANLYEKVSWEEAKAHLFASIAYQLHHSNPAKYNINANVSINDGLMNIMKKFINEQGGNPSVIYSNSGEVLSKVL</sequence>